<keyword evidence="4" id="KW-0812">Transmembrane</keyword>
<name>A0ABT5FEV2_9GAMM</name>
<dbReference type="InterPro" id="IPR011990">
    <property type="entry name" value="TPR-like_helical_dom_sf"/>
</dbReference>
<feature type="domain" description="GGDEF" evidence="5">
    <location>
        <begin position="381"/>
        <end position="512"/>
    </location>
</feature>
<dbReference type="PANTHER" id="PTHR45138">
    <property type="entry name" value="REGULATORY COMPONENTS OF SENSORY TRANSDUCTION SYSTEM"/>
    <property type="match status" value="1"/>
</dbReference>
<dbReference type="InterPro" id="IPR050469">
    <property type="entry name" value="Diguanylate_Cyclase"/>
</dbReference>
<evidence type="ECO:0000256" key="2">
    <source>
        <dbReference type="ARBA" id="ARBA00034247"/>
    </source>
</evidence>
<dbReference type="Gene3D" id="1.25.40.10">
    <property type="entry name" value="Tetratricopeptide repeat domain"/>
    <property type="match status" value="1"/>
</dbReference>
<dbReference type="Pfam" id="PF00990">
    <property type="entry name" value="GGDEF"/>
    <property type="match status" value="1"/>
</dbReference>
<keyword evidence="3" id="KW-0802">TPR repeat</keyword>
<dbReference type="NCBIfam" id="TIGR00254">
    <property type="entry name" value="GGDEF"/>
    <property type="match status" value="1"/>
</dbReference>
<dbReference type="PROSITE" id="PS50887">
    <property type="entry name" value="GGDEF"/>
    <property type="match status" value="1"/>
</dbReference>
<dbReference type="InterPro" id="IPR029787">
    <property type="entry name" value="Nucleotide_cyclase"/>
</dbReference>
<keyword evidence="7" id="KW-1185">Reference proteome</keyword>
<evidence type="ECO:0000259" key="5">
    <source>
        <dbReference type="PROSITE" id="PS50887"/>
    </source>
</evidence>
<evidence type="ECO:0000256" key="3">
    <source>
        <dbReference type="PROSITE-ProRule" id="PRU00339"/>
    </source>
</evidence>
<protein>
    <recommendedName>
        <fullName evidence="1">diguanylate cyclase</fullName>
        <ecNumber evidence="1">2.7.7.65</ecNumber>
    </recommendedName>
</protein>
<evidence type="ECO:0000256" key="1">
    <source>
        <dbReference type="ARBA" id="ARBA00012528"/>
    </source>
</evidence>
<dbReference type="InterPro" id="IPR019734">
    <property type="entry name" value="TPR_rpt"/>
</dbReference>
<dbReference type="CDD" id="cd01949">
    <property type="entry name" value="GGDEF"/>
    <property type="match status" value="1"/>
</dbReference>
<dbReference type="EC" id="2.7.7.65" evidence="1"/>
<dbReference type="InterPro" id="IPR000160">
    <property type="entry name" value="GGDEF_dom"/>
</dbReference>
<evidence type="ECO:0000313" key="7">
    <source>
        <dbReference type="Proteomes" id="UP001528411"/>
    </source>
</evidence>
<evidence type="ECO:0000313" key="6">
    <source>
        <dbReference type="EMBL" id="MDC2890073.1"/>
    </source>
</evidence>
<dbReference type="PROSITE" id="PS50005">
    <property type="entry name" value="TPR"/>
    <property type="match status" value="1"/>
</dbReference>
<dbReference type="SUPFAM" id="SSF55073">
    <property type="entry name" value="Nucleotide cyclase"/>
    <property type="match status" value="1"/>
</dbReference>
<dbReference type="PANTHER" id="PTHR45138:SF9">
    <property type="entry name" value="DIGUANYLATE CYCLASE DGCM-RELATED"/>
    <property type="match status" value="1"/>
</dbReference>
<dbReference type="EMBL" id="JAQOMS010000002">
    <property type="protein sequence ID" value="MDC2890073.1"/>
    <property type="molecule type" value="Genomic_DNA"/>
</dbReference>
<gene>
    <name evidence="6" type="ORF">PN838_16495</name>
</gene>
<dbReference type="Pfam" id="PF13424">
    <property type="entry name" value="TPR_12"/>
    <property type="match status" value="2"/>
</dbReference>
<reference evidence="6 7" key="1">
    <citation type="submission" date="2023-01" db="EMBL/GenBank/DDBJ databases">
        <title>Psychrosphaera sp. nov., isolated from marine algae.</title>
        <authorList>
            <person name="Bayburt H."/>
            <person name="Choi B.J."/>
            <person name="Kim J.M."/>
            <person name="Choi D.G."/>
            <person name="Jeon C.O."/>
        </authorList>
    </citation>
    <scope>NUCLEOTIDE SEQUENCE [LARGE SCALE GENOMIC DNA]</scope>
    <source>
        <strain evidence="6 7">G1-22</strain>
    </source>
</reference>
<dbReference type="SMART" id="SM00267">
    <property type="entry name" value="GGDEF"/>
    <property type="match status" value="1"/>
</dbReference>
<keyword evidence="4" id="KW-1133">Transmembrane helix</keyword>
<feature type="repeat" description="TPR" evidence="3">
    <location>
        <begin position="37"/>
        <end position="70"/>
    </location>
</feature>
<sequence length="512" mass="59074">MLRLALLDNAAEFDKSKQLTQKIISKIQRASQNELVARSYLEVGYSYYLDTGMDKAIEFYNKAYEIYFRLNEESGLADVFNSLSLVYGEQGDKNLAVNYLKKALAIYSKLGYRHAASLAHYNLGFTYVDMGLLEEAKSQFSASIEISLDIDDKLNLAYSKSALARIFIKQSQFVNAANLYKESIAIFKYFDDEVTSFRMKVGLLESYIGSKDKIAAGKLFNKLQIDYAKYGQPGYPSKFLLISARYHELMMDYKRAFETQLDYSQRLLKNFDRVQEQDVEKLMVEFDSKIKESENLLLLKDNEVKKLRLEQQNSRLFFLILVSVMAILIMVVIGFLLYRQTLHRTRFQKMALRDHLTNAPNRRAVLQYAKERFSEARQTNMNFTIALVDLDHFKTFNDQYGHDVGDEVLKSFSNACASALRKQDRYGRYGGEEWLLVLGDTDKNEVTQIFNRLKANLEKISINGVEKPLTVLFSMGVAQYDPDTDKNVQDMIRRADSNLYEAKGLGRDRVIQ</sequence>
<dbReference type="Gene3D" id="3.30.70.270">
    <property type="match status" value="1"/>
</dbReference>
<dbReference type="Proteomes" id="UP001528411">
    <property type="component" value="Unassembled WGS sequence"/>
</dbReference>
<dbReference type="SUPFAM" id="SSF48452">
    <property type="entry name" value="TPR-like"/>
    <property type="match status" value="1"/>
</dbReference>
<keyword evidence="4" id="KW-0472">Membrane</keyword>
<accession>A0ABT5FEV2</accession>
<dbReference type="InterPro" id="IPR043128">
    <property type="entry name" value="Rev_trsase/Diguanyl_cyclase"/>
</dbReference>
<comment type="caution">
    <text evidence="6">The sequence shown here is derived from an EMBL/GenBank/DDBJ whole genome shotgun (WGS) entry which is preliminary data.</text>
</comment>
<proteinExistence type="predicted"/>
<feature type="transmembrane region" description="Helical" evidence="4">
    <location>
        <begin position="316"/>
        <end position="338"/>
    </location>
</feature>
<organism evidence="6 7">
    <name type="scientific">Psychrosphaera algicola</name>
    <dbReference type="NCBI Taxonomy" id="3023714"/>
    <lineage>
        <taxon>Bacteria</taxon>
        <taxon>Pseudomonadati</taxon>
        <taxon>Pseudomonadota</taxon>
        <taxon>Gammaproteobacteria</taxon>
        <taxon>Alteromonadales</taxon>
        <taxon>Pseudoalteromonadaceae</taxon>
        <taxon>Psychrosphaera</taxon>
    </lineage>
</organism>
<dbReference type="RefSeq" id="WP_272181369.1">
    <property type="nucleotide sequence ID" value="NZ_JAQOMS010000002.1"/>
</dbReference>
<evidence type="ECO:0000256" key="4">
    <source>
        <dbReference type="SAM" id="Phobius"/>
    </source>
</evidence>
<dbReference type="SMART" id="SM00028">
    <property type="entry name" value="TPR"/>
    <property type="match status" value="4"/>
</dbReference>
<comment type="catalytic activity">
    <reaction evidence="2">
        <text>2 GTP = 3',3'-c-di-GMP + 2 diphosphate</text>
        <dbReference type="Rhea" id="RHEA:24898"/>
        <dbReference type="ChEBI" id="CHEBI:33019"/>
        <dbReference type="ChEBI" id="CHEBI:37565"/>
        <dbReference type="ChEBI" id="CHEBI:58805"/>
        <dbReference type="EC" id="2.7.7.65"/>
    </reaction>
</comment>